<dbReference type="Pfam" id="PF13432">
    <property type="entry name" value="TPR_16"/>
    <property type="match status" value="1"/>
</dbReference>
<dbReference type="Proteomes" id="UP000712673">
    <property type="component" value="Unassembled WGS sequence"/>
</dbReference>
<sequence length="102" mass="11265">METLDKALQLAPRAVDARLYLAEAYVGSQQYPRAQPLVDELLRLAPGMPEAWWLAGRLALARGDADGWHQTYSTLTTLRPELAKQLRDQACPGLLCPGEAHP</sequence>
<dbReference type="AlphaFoldDB" id="A0A937VY65"/>
<evidence type="ECO:0000313" key="2">
    <source>
        <dbReference type="Proteomes" id="UP000712673"/>
    </source>
</evidence>
<protein>
    <submittedName>
        <fullName evidence="1">Tetratricopeptide repeat protein</fullName>
    </submittedName>
</protein>
<dbReference type="Gene3D" id="1.25.40.10">
    <property type="entry name" value="Tetratricopeptide repeat domain"/>
    <property type="match status" value="1"/>
</dbReference>
<comment type="caution">
    <text evidence="1">The sequence shown here is derived from an EMBL/GenBank/DDBJ whole genome shotgun (WGS) entry which is preliminary data.</text>
</comment>
<accession>A0A937VY65</accession>
<proteinExistence type="predicted"/>
<dbReference type="InterPro" id="IPR011990">
    <property type="entry name" value="TPR-like_helical_dom_sf"/>
</dbReference>
<evidence type="ECO:0000313" key="1">
    <source>
        <dbReference type="EMBL" id="MBM3222713.1"/>
    </source>
</evidence>
<name>A0A937VY65_UNCTE</name>
<dbReference type="SUPFAM" id="SSF48452">
    <property type="entry name" value="TPR-like"/>
    <property type="match status" value="1"/>
</dbReference>
<dbReference type="EMBL" id="VGLS01000046">
    <property type="protein sequence ID" value="MBM3222713.1"/>
    <property type="molecule type" value="Genomic_DNA"/>
</dbReference>
<reference evidence="1" key="1">
    <citation type="submission" date="2019-03" db="EMBL/GenBank/DDBJ databases">
        <title>Lake Tanganyika Metagenome-Assembled Genomes (MAGs).</title>
        <authorList>
            <person name="Tran P."/>
        </authorList>
    </citation>
    <scope>NUCLEOTIDE SEQUENCE</scope>
    <source>
        <strain evidence="1">K_DeepCast_65m_m2_066</strain>
    </source>
</reference>
<organism evidence="1 2">
    <name type="scientific">Tectimicrobiota bacterium</name>
    <dbReference type="NCBI Taxonomy" id="2528274"/>
    <lineage>
        <taxon>Bacteria</taxon>
        <taxon>Pseudomonadati</taxon>
        <taxon>Nitrospinota/Tectimicrobiota group</taxon>
        <taxon>Candidatus Tectimicrobiota</taxon>
    </lineage>
</organism>
<gene>
    <name evidence="1" type="ORF">FJZ47_02765</name>
</gene>